<dbReference type="InterPro" id="IPR001343">
    <property type="entry name" value="Hemolysn_Ca-bd"/>
</dbReference>
<dbReference type="Proteomes" id="UP000004038">
    <property type="component" value="Unassembled WGS sequence"/>
</dbReference>
<dbReference type="InterPro" id="IPR018511">
    <property type="entry name" value="Hemolysin-typ_Ca-bd_CS"/>
</dbReference>
<dbReference type="PANTHER" id="PTHR45739:SF8">
    <property type="entry name" value="FRAS1-RELATED EXTRACELLULAR MATRIX PROTEIN 1"/>
    <property type="match status" value="1"/>
</dbReference>
<dbReference type="InterPro" id="IPR051561">
    <property type="entry name" value="FRAS1_ECM"/>
</dbReference>
<dbReference type="InterPro" id="IPR011049">
    <property type="entry name" value="Serralysin-like_metalloprot_C"/>
</dbReference>
<accession>H0G1F3</accession>
<dbReference type="Gene3D" id="2.150.10.10">
    <property type="entry name" value="Serralysin-like metalloprotease, C-terminal"/>
    <property type="match status" value="1"/>
</dbReference>
<dbReference type="PRINTS" id="PR00313">
    <property type="entry name" value="CABNDNGRPT"/>
</dbReference>
<dbReference type="Pfam" id="PF16184">
    <property type="entry name" value="Cadherin_3"/>
    <property type="match status" value="2"/>
</dbReference>
<organism evidence="2 3">
    <name type="scientific">Sinorhizobium meliloti CCNWSX0020</name>
    <dbReference type="NCBI Taxonomy" id="1107881"/>
    <lineage>
        <taxon>Bacteria</taxon>
        <taxon>Pseudomonadati</taxon>
        <taxon>Pseudomonadota</taxon>
        <taxon>Alphaproteobacteria</taxon>
        <taxon>Hyphomicrobiales</taxon>
        <taxon>Rhizobiaceae</taxon>
        <taxon>Sinorhizobium/Ensifer group</taxon>
        <taxon>Sinorhizobium</taxon>
    </lineage>
</organism>
<dbReference type="GO" id="GO:0005615">
    <property type="term" value="C:extracellular space"/>
    <property type="evidence" value="ECO:0007669"/>
    <property type="project" value="InterPro"/>
</dbReference>
<gene>
    <name evidence="2" type="ORF">SM0020_16441</name>
</gene>
<dbReference type="GO" id="GO:0009653">
    <property type="term" value="P:anatomical structure morphogenesis"/>
    <property type="evidence" value="ECO:0007669"/>
    <property type="project" value="TreeGrafter"/>
</dbReference>
<proteinExistence type="predicted"/>
<dbReference type="SUPFAM" id="SSF49313">
    <property type="entry name" value="Cadherin-like"/>
    <property type="match status" value="1"/>
</dbReference>
<dbReference type="InterPro" id="IPR002126">
    <property type="entry name" value="Cadherin-like_dom"/>
</dbReference>
<dbReference type="PROSITE" id="PS50268">
    <property type="entry name" value="CADHERIN_2"/>
    <property type="match status" value="1"/>
</dbReference>
<dbReference type="PROSITE" id="PS00330">
    <property type="entry name" value="HEMOLYSIN_CALCIUM"/>
    <property type="match status" value="2"/>
</dbReference>
<dbReference type="EMBL" id="AGVV01000030">
    <property type="protein sequence ID" value="EHK76925.1"/>
    <property type="molecule type" value="Genomic_DNA"/>
</dbReference>
<evidence type="ECO:0000313" key="2">
    <source>
        <dbReference type="EMBL" id="EHK76925.1"/>
    </source>
</evidence>
<dbReference type="GO" id="GO:0007156">
    <property type="term" value="P:homophilic cell adhesion via plasma membrane adhesion molecules"/>
    <property type="evidence" value="ECO:0007669"/>
    <property type="project" value="InterPro"/>
</dbReference>
<dbReference type="GO" id="GO:0016020">
    <property type="term" value="C:membrane"/>
    <property type="evidence" value="ECO:0007669"/>
    <property type="project" value="InterPro"/>
</dbReference>
<reference evidence="2 3" key="1">
    <citation type="journal article" date="2012" name="J. Bacteriol.">
        <title>Draft Genome Sequence of Sinorhizobium meliloti CCNWSX0020, a Nitrogen-Fixing Symbiont with Copper Tolerance Capability Isolated from Lead-Zinc Mine Tailings.</title>
        <authorList>
            <person name="Li Z."/>
            <person name="Ma Z."/>
            <person name="Hao X."/>
            <person name="Wei G."/>
        </authorList>
    </citation>
    <scope>NUCLEOTIDE SEQUENCE [LARGE SCALE GENOMIC DNA]</scope>
    <source>
        <strain evidence="2 3">CCNWSX0020</strain>
    </source>
</reference>
<dbReference type="SUPFAM" id="SSF51120">
    <property type="entry name" value="beta-Roll"/>
    <property type="match status" value="1"/>
</dbReference>
<dbReference type="PATRIC" id="fig|1107881.3.peg.3350"/>
<dbReference type="RefSeq" id="WP_003530085.1">
    <property type="nucleotide sequence ID" value="NZ_AGVV01000030.1"/>
</dbReference>
<dbReference type="InterPro" id="IPR015919">
    <property type="entry name" value="Cadherin-like_sf"/>
</dbReference>
<feature type="domain" description="Cadherin" evidence="1">
    <location>
        <begin position="173"/>
        <end position="282"/>
    </location>
</feature>
<dbReference type="Pfam" id="PF00353">
    <property type="entry name" value="HemolysinCabind"/>
    <property type="match status" value="1"/>
</dbReference>
<dbReference type="PANTHER" id="PTHR45739">
    <property type="entry name" value="MATRIX PROTEIN, PUTATIVE-RELATED"/>
    <property type="match status" value="1"/>
</dbReference>
<dbReference type="GO" id="GO:0005509">
    <property type="term" value="F:calcium ion binding"/>
    <property type="evidence" value="ECO:0007669"/>
    <property type="project" value="InterPro"/>
</dbReference>
<name>H0G1F3_RHIML</name>
<sequence length="448" mass="45815">MAASFTAAQLAAGLVSFRHNGSETTAASFRVAVEDGNEDNSAPTPATFNFTVNPLNDAPIRTGDLKATVAEGGTYKLTTADLGYSDPDDTAAGVTFTVSSAVNGSVLVNGSVAASFTAAQLAAGLVSFRHNGSETTAASFRVAVEDGNEDNSAPTPATFNFTVNPVNDAPSLTLTQNLTRIAEDASTGTAQKVATLVIADDTQGTNLLSLSGADASLFEIRANVLWLKAGARLDFEANPFLDVTIGLDDSSIGAGLEATKTIRVSVTDVIERYIGTAGADRLTGTAVNEAFDGGAGNDVINGAAGNDTIIGGAGADLLTGGAGNDTFVFKSPNDSAPGFSGYVNNVAYGPASGAGYRDTVTDFGNGFDRLDLSAIDANTGAAGNQAFTWRGTGEFSRHTGELIYKTFNPAGTVDDKTIIYGDVNGDGRADFQIELSGLKSLVTGDFLL</sequence>
<dbReference type="AlphaFoldDB" id="H0G1F3"/>
<dbReference type="CDD" id="cd11304">
    <property type="entry name" value="Cadherin_repeat"/>
    <property type="match status" value="1"/>
</dbReference>
<evidence type="ECO:0000313" key="3">
    <source>
        <dbReference type="Proteomes" id="UP000004038"/>
    </source>
</evidence>
<evidence type="ECO:0000259" key="1">
    <source>
        <dbReference type="PROSITE" id="PS50268"/>
    </source>
</evidence>
<protein>
    <submittedName>
        <fullName evidence="2">Outer membrane adhesin-like protein</fullName>
    </submittedName>
</protein>